<reference evidence="3" key="1">
    <citation type="submission" date="2013-02" db="EMBL/GenBank/DDBJ databases">
        <authorList>
            <person name="Hughes D."/>
        </authorList>
    </citation>
    <scope>NUCLEOTIDE SEQUENCE</scope>
    <source>
        <strain>Durham</strain>
        <strain evidence="3">NC isolate 2 -- Noor lab</strain>
    </source>
</reference>
<feature type="chain" id="PRO_5004577486" evidence="1">
    <location>
        <begin position="20"/>
        <end position="66"/>
    </location>
</feature>
<evidence type="ECO:0000256" key="1">
    <source>
        <dbReference type="SAM" id="SignalP"/>
    </source>
</evidence>
<reference evidence="2" key="2">
    <citation type="submission" date="2015-06" db="UniProtKB">
        <authorList>
            <consortium name="EnsemblMetazoa"/>
        </authorList>
    </citation>
    <scope>IDENTIFICATION</scope>
</reference>
<dbReference type="EnsemblMetazoa" id="MESCA004743-RA">
    <property type="protein sequence ID" value="MESCA004743-PA"/>
    <property type="gene ID" value="MESCA004743"/>
</dbReference>
<protein>
    <submittedName>
        <fullName evidence="2">Uncharacterized protein</fullName>
    </submittedName>
</protein>
<evidence type="ECO:0000313" key="3">
    <source>
        <dbReference type="Proteomes" id="UP000015102"/>
    </source>
</evidence>
<name>T1GMG9_MEGSC</name>
<dbReference type="HOGENOM" id="CLU_2834074_0_0_1"/>
<keyword evidence="3" id="KW-1185">Reference proteome</keyword>
<dbReference type="AlphaFoldDB" id="T1GMG9"/>
<proteinExistence type="predicted"/>
<dbReference type="Proteomes" id="UP000015102">
    <property type="component" value="Unassembled WGS sequence"/>
</dbReference>
<accession>T1GMG9</accession>
<organism evidence="2 3">
    <name type="scientific">Megaselia scalaris</name>
    <name type="common">Humpbacked fly</name>
    <name type="synonym">Phora scalaris</name>
    <dbReference type="NCBI Taxonomy" id="36166"/>
    <lineage>
        <taxon>Eukaryota</taxon>
        <taxon>Metazoa</taxon>
        <taxon>Ecdysozoa</taxon>
        <taxon>Arthropoda</taxon>
        <taxon>Hexapoda</taxon>
        <taxon>Insecta</taxon>
        <taxon>Pterygota</taxon>
        <taxon>Neoptera</taxon>
        <taxon>Endopterygota</taxon>
        <taxon>Diptera</taxon>
        <taxon>Brachycera</taxon>
        <taxon>Muscomorpha</taxon>
        <taxon>Platypezoidea</taxon>
        <taxon>Phoridae</taxon>
        <taxon>Megaseliini</taxon>
        <taxon>Megaselia</taxon>
    </lineage>
</organism>
<feature type="signal peptide" evidence="1">
    <location>
        <begin position="1"/>
        <end position="19"/>
    </location>
</feature>
<dbReference type="EMBL" id="CAQQ02159356">
    <property type="status" value="NOT_ANNOTATED_CDS"/>
    <property type="molecule type" value="Genomic_DNA"/>
</dbReference>
<sequence>MVIYRLILVNILLINYGLAQVDISKLNSIESYQEVARGNLDFFVGAYSAFKFRRILRLASQTKVFC</sequence>
<keyword evidence="1" id="KW-0732">Signal</keyword>
<evidence type="ECO:0000313" key="2">
    <source>
        <dbReference type="EnsemblMetazoa" id="MESCA004743-PA"/>
    </source>
</evidence>